<reference evidence="1 2" key="3">
    <citation type="journal article" date="2013" name="Rice">
        <title>Improvement of the Oryza sativa Nipponbare reference genome using next generation sequence and optical map data.</title>
        <authorList>
            <person name="Kawahara Y."/>
            <person name="de la Bastide M."/>
            <person name="Hamilton J.P."/>
            <person name="Kanamori H."/>
            <person name="McCombie W.R."/>
            <person name="Ouyang S."/>
            <person name="Schwartz D.C."/>
            <person name="Tanaka T."/>
            <person name="Wu J."/>
            <person name="Zhou S."/>
            <person name="Childs K.L."/>
            <person name="Davidson R.M."/>
            <person name="Lin H."/>
            <person name="Quesada-Ocampo L."/>
            <person name="Vaillancourt B."/>
            <person name="Sakai H."/>
            <person name="Lee S.S."/>
            <person name="Kim J."/>
            <person name="Numa H."/>
            <person name="Itoh T."/>
            <person name="Buell C.R."/>
            <person name="Matsumoto T."/>
        </authorList>
    </citation>
    <scope>NUCLEOTIDE SEQUENCE [LARGE SCALE GENOMIC DNA]</scope>
    <source>
        <strain evidence="2">cv. Nipponbare</strain>
    </source>
</reference>
<proteinExistence type="predicted"/>
<dbReference type="EMBL" id="AP014959">
    <property type="protein sequence ID" value="BAS83379.1"/>
    <property type="molecule type" value="Genomic_DNA"/>
</dbReference>
<accession>A0A0P0VVR3</accession>
<evidence type="ECO:0000313" key="2">
    <source>
        <dbReference type="Proteomes" id="UP000059680"/>
    </source>
</evidence>
<protein>
    <submittedName>
        <fullName evidence="1">Os03g0263350 protein</fullName>
    </submittedName>
</protein>
<dbReference type="Gramene" id="Os03t0263350-00">
    <property type="protein sequence ID" value="Os03t0263350-00"/>
    <property type="gene ID" value="Os03g0263350"/>
</dbReference>
<dbReference type="InParanoid" id="A0A0P0VVR3"/>
<reference evidence="2" key="1">
    <citation type="journal article" date="2005" name="Nature">
        <title>The map-based sequence of the rice genome.</title>
        <authorList>
            <consortium name="International rice genome sequencing project (IRGSP)"/>
            <person name="Matsumoto T."/>
            <person name="Wu J."/>
            <person name="Kanamori H."/>
            <person name="Katayose Y."/>
            <person name="Fujisawa M."/>
            <person name="Namiki N."/>
            <person name="Mizuno H."/>
            <person name="Yamamoto K."/>
            <person name="Antonio B.A."/>
            <person name="Baba T."/>
            <person name="Sakata K."/>
            <person name="Nagamura Y."/>
            <person name="Aoki H."/>
            <person name="Arikawa K."/>
            <person name="Arita K."/>
            <person name="Bito T."/>
            <person name="Chiden Y."/>
            <person name="Fujitsuka N."/>
            <person name="Fukunaka R."/>
            <person name="Hamada M."/>
            <person name="Harada C."/>
            <person name="Hayashi A."/>
            <person name="Hijishita S."/>
            <person name="Honda M."/>
            <person name="Hosokawa S."/>
            <person name="Ichikawa Y."/>
            <person name="Idonuma A."/>
            <person name="Iijima M."/>
            <person name="Ikeda M."/>
            <person name="Ikeno M."/>
            <person name="Ito K."/>
            <person name="Ito S."/>
            <person name="Ito T."/>
            <person name="Ito Y."/>
            <person name="Ito Y."/>
            <person name="Iwabuchi A."/>
            <person name="Kamiya K."/>
            <person name="Karasawa W."/>
            <person name="Kurita K."/>
            <person name="Katagiri S."/>
            <person name="Kikuta A."/>
            <person name="Kobayashi H."/>
            <person name="Kobayashi N."/>
            <person name="Machita K."/>
            <person name="Maehara T."/>
            <person name="Masukawa M."/>
            <person name="Mizubayashi T."/>
            <person name="Mukai Y."/>
            <person name="Nagasaki H."/>
            <person name="Nagata Y."/>
            <person name="Naito S."/>
            <person name="Nakashima M."/>
            <person name="Nakama Y."/>
            <person name="Nakamichi Y."/>
            <person name="Nakamura M."/>
            <person name="Meguro A."/>
            <person name="Negishi M."/>
            <person name="Ohta I."/>
            <person name="Ohta T."/>
            <person name="Okamoto M."/>
            <person name="Ono N."/>
            <person name="Saji S."/>
            <person name="Sakaguchi M."/>
            <person name="Sakai K."/>
            <person name="Shibata M."/>
            <person name="Shimokawa T."/>
            <person name="Song J."/>
            <person name="Takazaki Y."/>
            <person name="Terasawa K."/>
            <person name="Tsugane M."/>
            <person name="Tsuji K."/>
            <person name="Ueda S."/>
            <person name="Waki K."/>
            <person name="Yamagata H."/>
            <person name="Yamamoto M."/>
            <person name="Yamamoto S."/>
            <person name="Yamane H."/>
            <person name="Yoshiki S."/>
            <person name="Yoshihara R."/>
            <person name="Yukawa K."/>
            <person name="Zhong H."/>
            <person name="Yano M."/>
            <person name="Yuan Q."/>
            <person name="Ouyang S."/>
            <person name="Liu J."/>
            <person name="Jones K.M."/>
            <person name="Gansberger K."/>
            <person name="Moffat K."/>
            <person name="Hill J."/>
            <person name="Bera J."/>
            <person name="Fadrosh D."/>
            <person name="Jin S."/>
            <person name="Johri S."/>
            <person name="Kim M."/>
            <person name="Overton L."/>
            <person name="Reardon M."/>
            <person name="Tsitrin T."/>
            <person name="Vuong H."/>
            <person name="Weaver B."/>
            <person name="Ciecko A."/>
            <person name="Tallon L."/>
            <person name="Jackson J."/>
            <person name="Pai G."/>
            <person name="Aken S.V."/>
            <person name="Utterback T."/>
            <person name="Reidmuller S."/>
            <person name="Feldblyum T."/>
            <person name="Hsiao J."/>
            <person name="Zismann V."/>
            <person name="Iobst S."/>
            <person name="de Vazeille A.R."/>
            <person name="Buell C.R."/>
            <person name="Ying K."/>
            <person name="Li Y."/>
            <person name="Lu T."/>
            <person name="Huang Y."/>
            <person name="Zhao Q."/>
            <person name="Feng Q."/>
            <person name="Zhang L."/>
            <person name="Zhu J."/>
            <person name="Weng Q."/>
            <person name="Mu J."/>
            <person name="Lu Y."/>
            <person name="Fan D."/>
            <person name="Liu Y."/>
            <person name="Guan J."/>
            <person name="Zhang Y."/>
            <person name="Yu S."/>
            <person name="Liu X."/>
            <person name="Zhang Y."/>
            <person name="Hong G."/>
            <person name="Han B."/>
            <person name="Choisne N."/>
            <person name="Demange N."/>
            <person name="Orjeda G."/>
            <person name="Samain S."/>
            <person name="Cattolico L."/>
            <person name="Pelletier E."/>
            <person name="Couloux A."/>
            <person name="Segurens B."/>
            <person name="Wincker P."/>
            <person name="D'Hont A."/>
            <person name="Scarpelli C."/>
            <person name="Weissenbach J."/>
            <person name="Salanoubat M."/>
            <person name="Quetier F."/>
            <person name="Yu Y."/>
            <person name="Kim H.R."/>
            <person name="Rambo T."/>
            <person name="Currie J."/>
            <person name="Collura K."/>
            <person name="Luo M."/>
            <person name="Yang T."/>
            <person name="Ammiraju J.S.S."/>
            <person name="Engler F."/>
            <person name="Soderlund C."/>
            <person name="Wing R.A."/>
            <person name="Palmer L.E."/>
            <person name="de la Bastide M."/>
            <person name="Spiegel L."/>
            <person name="Nascimento L."/>
            <person name="Zutavern T."/>
            <person name="O'Shaughnessy A."/>
            <person name="Dike S."/>
            <person name="Dedhia N."/>
            <person name="Preston R."/>
            <person name="Balija V."/>
            <person name="McCombie W.R."/>
            <person name="Chow T."/>
            <person name="Chen H."/>
            <person name="Chung M."/>
            <person name="Chen C."/>
            <person name="Shaw J."/>
            <person name="Wu H."/>
            <person name="Hsiao K."/>
            <person name="Chao Y."/>
            <person name="Chu M."/>
            <person name="Cheng C."/>
            <person name="Hour A."/>
            <person name="Lee P."/>
            <person name="Lin S."/>
            <person name="Lin Y."/>
            <person name="Liou J."/>
            <person name="Liu S."/>
            <person name="Hsing Y."/>
            <person name="Raghuvanshi S."/>
            <person name="Mohanty A."/>
            <person name="Bharti A.K."/>
            <person name="Gaur A."/>
            <person name="Gupta V."/>
            <person name="Kumar D."/>
            <person name="Ravi V."/>
            <person name="Vij S."/>
            <person name="Kapur A."/>
            <person name="Khurana P."/>
            <person name="Khurana P."/>
            <person name="Khurana J.P."/>
            <person name="Tyagi A.K."/>
            <person name="Gaikwad K."/>
            <person name="Singh A."/>
            <person name="Dalal V."/>
            <person name="Srivastava S."/>
            <person name="Dixit A."/>
            <person name="Pal A.K."/>
            <person name="Ghazi I.A."/>
            <person name="Yadav M."/>
            <person name="Pandit A."/>
            <person name="Bhargava A."/>
            <person name="Sureshbabu K."/>
            <person name="Batra K."/>
            <person name="Sharma T.R."/>
            <person name="Mohapatra T."/>
            <person name="Singh N.K."/>
            <person name="Messing J."/>
            <person name="Nelson A.B."/>
            <person name="Fuks G."/>
            <person name="Kavchok S."/>
            <person name="Keizer G."/>
            <person name="Linton E."/>
            <person name="Llaca V."/>
            <person name="Song R."/>
            <person name="Tanyolac B."/>
            <person name="Young S."/>
            <person name="Ho-Il K."/>
            <person name="Hahn J.H."/>
            <person name="Sangsakoo G."/>
            <person name="Vanavichit A."/>
            <person name="de Mattos Luiz.A.T."/>
            <person name="Zimmer P.D."/>
            <person name="Malone G."/>
            <person name="Dellagostin O."/>
            <person name="de Oliveira A.C."/>
            <person name="Bevan M."/>
            <person name="Bancroft I."/>
            <person name="Minx P."/>
            <person name="Cordum H."/>
            <person name="Wilson R."/>
            <person name="Cheng Z."/>
            <person name="Jin W."/>
            <person name="Jiang J."/>
            <person name="Leong S.A."/>
            <person name="Iwama H."/>
            <person name="Gojobori T."/>
            <person name="Itoh T."/>
            <person name="Niimura Y."/>
            <person name="Fujii Y."/>
            <person name="Habara T."/>
            <person name="Sakai H."/>
            <person name="Sato Y."/>
            <person name="Wilson G."/>
            <person name="Kumar K."/>
            <person name="McCouch S."/>
            <person name="Juretic N."/>
            <person name="Hoen D."/>
            <person name="Wright S."/>
            <person name="Bruskiewich R."/>
            <person name="Bureau T."/>
            <person name="Miyao A."/>
            <person name="Hirochika H."/>
            <person name="Nishikawa T."/>
            <person name="Kadowaki K."/>
            <person name="Sugiura M."/>
            <person name="Burr B."/>
            <person name="Sasaki T."/>
        </authorList>
    </citation>
    <scope>NUCLEOTIDE SEQUENCE [LARGE SCALE GENOMIC DNA]</scope>
    <source>
        <strain evidence="2">cv. Nipponbare</strain>
    </source>
</reference>
<dbReference type="AlphaFoldDB" id="A0A0P0VVR3"/>
<feature type="non-terminal residue" evidence="1">
    <location>
        <position position="83"/>
    </location>
</feature>
<sequence length="83" mass="9129">MCTRRSPDTASRIAWFAVKWPNFMYGDMSCSIWNAVSTSPAWWCDAAAAACRPDPPTGWEPSRSPWSASVKCAARRSMLDAAA</sequence>
<organism evidence="1 2">
    <name type="scientific">Oryza sativa subsp. japonica</name>
    <name type="common">Rice</name>
    <dbReference type="NCBI Taxonomy" id="39947"/>
    <lineage>
        <taxon>Eukaryota</taxon>
        <taxon>Viridiplantae</taxon>
        <taxon>Streptophyta</taxon>
        <taxon>Embryophyta</taxon>
        <taxon>Tracheophyta</taxon>
        <taxon>Spermatophyta</taxon>
        <taxon>Magnoliopsida</taxon>
        <taxon>Liliopsida</taxon>
        <taxon>Poales</taxon>
        <taxon>Poaceae</taxon>
        <taxon>BOP clade</taxon>
        <taxon>Oryzoideae</taxon>
        <taxon>Oryzeae</taxon>
        <taxon>Oryzinae</taxon>
        <taxon>Oryza</taxon>
        <taxon>Oryza sativa</taxon>
    </lineage>
</organism>
<gene>
    <name evidence="1" type="ordered locus">Os03g0263350</name>
    <name evidence="1" type="ORF">OSNPB_030263350</name>
</gene>
<evidence type="ECO:0000313" key="1">
    <source>
        <dbReference type="EMBL" id="BAS83379.1"/>
    </source>
</evidence>
<dbReference type="PaxDb" id="39947-A0A0P0VVR3"/>
<dbReference type="Proteomes" id="UP000059680">
    <property type="component" value="Chromosome 3"/>
</dbReference>
<name>A0A0P0VVR3_ORYSJ</name>
<keyword evidence="2" id="KW-1185">Reference proteome</keyword>
<reference evidence="1 2" key="2">
    <citation type="journal article" date="2013" name="Plant Cell Physiol.">
        <title>Rice Annotation Project Database (RAP-DB): an integrative and interactive database for rice genomics.</title>
        <authorList>
            <person name="Sakai H."/>
            <person name="Lee S.S."/>
            <person name="Tanaka T."/>
            <person name="Numa H."/>
            <person name="Kim J."/>
            <person name="Kawahara Y."/>
            <person name="Wakimoto H."/>
            <person name="Yang C.C."/>
            <person name="Iwamoto M."/>
            <person name="Abe T."/>
            <person name="Yamada Y."/>
            <person name="Muto A."/>
            <person name="Inokuchi H."/>
            <person name="Ikemura T."/>
            <person name="Matsumoto T."/>
            <person name="Sasaki T."/>
            <person name="Itoh T."/>
        </authorList>
    </citation>
    <scope>NUCLEOTIDE SEQUENCE [LARGE SCALE GENOMIC DNA]</scope>
    <source>
        <strain evidence="2">cv. Nipponbare</strain>
    </source>
</reference>